<sequence length="102" mass="11454">MTPEQDAEDIWAGAAQKGIGKYLQGQAEHKTAFWSAGAEWYAGELENEILDLVSYFYHLRKRLKAIRAVAELMATDEVGLHEAAAMLKDLTDSHPPRPRQKT</sequence>
<comment type="caution">
    <text evidence="1">The sequence shown here is derived from an EMBL/GenBank/DDBJ whole genome shotgun (WGS) entry which is preliminary data.</text>
</comment>
<dbReference type="Proteomes" id="UP000092093">
    <property type="component" value="Unassembled WGS sequence"/>
</dbReference>
<dbReference type="AlphaFoldDB" id="A0A1B7WWB2"/>
<organism evidence="1 2">
    <name type="scientific">Aphanizomenon flos-aquae WA102</name>
    <dbReference type="NCBI Taxonomy" id="1710896"/>
    <lineage>
        <taxon>Bacteria</taxon>
        <taxon>Bacillati</taxon>
        <taxon>Cyanobacteriota</taxon>
        <taxon>Cyanophyceae</taxon>
        <taxon>Nostocales</taxon>
        <taxon>Aphanizomenonaceae</taxon>
        <taxon>Aphanizomenon</taxon>
    </lineage>
</organism>
<evidence type="ECO:0000313" key="2">
    <source>
        <dbReference type="Proteomes" id="UP000092093"/>
    </source>
</evidence>
<evidence type="ECO:0000313" key="1">
    <source>
        <dbReference type="EMBL" id="OBQ41408.1"/>
    </source>
</evidence>
<gene>
    <name evidence="1" type="ORF">AN484_21015</name>
</gene>
<reference evidence="1 2" key="1">
    <citation type="submission" date="2015-09" db="EMBL/GenBank/DDBJ databases">
        <title>Aphanizomenon flos-aquae WA102.</title>
        <authorList>
            <person name="Driscoll C."/>
        </authorList>
    </citation>
    <scope>NUCLEOTIDE SEQUENCE [LARGE SCALE GENOMIC DNA]</scope>
    <source>
        <strain evidence="1">WA102</strain>
    </source>
</reference>
<dbReference type="EMBL" id="LJOW01000148">
    <property type="protein sequence ID" value="OBQ41408.1"/>
    <property type="molecule type" value="Genomic_DNA"/>
</dbReference>
<proteinExistence type="predicted"/>
<accession>A0A1B7WWB2</accession>
<name>A0A1B7WWB2_APHFL</name>
<protein>
    <submittedName>
        <fullName evidence="1">Uncharacterized protein</fullName>
    </submittedName>
</protein>